<comment type="caution">
    <text evidence="2">The sequence shown here is derived from an EMBL/GenBank/DDBJ whole genome shotgun (WGS) entry which is preliminary data.</text>
</comment>
<gene>
    <name evidence="2" type="ORF">FB45DRAFT_882849</name>
</gene>
<sequence length="376" mass="40904">MSRESGLSSRTGTIPNDANPLPRCLDKPLWQGCLLALSRQSRYMHLTNPDDPTMLLKPEQLTRPAQRLLVGLQASLHQWGAEIVVRGKKAGRPAQRESIIGCMVMFFDGAIEVPGGASDASASCLGTTAMGWNSAPRANARGARLSRKQQVNRDGESAVGKGKGSFGGQRWDLLRAGRRAGLHFGFNMHSWGALVRCGRVQVRDCSNLSNAAWFHESPGCRSAFGLPLRVWGWECIGDAQIGKRGLKSAAIGSEQHPAHLRHRHHQNLCQVMFGILAFTNCSAWVQPEGRARSEPNTSAGGGGGGVEENWPLLIVISNTINLADFNISYTNGNGKFTESLLIAPPTSYLQEARRLCLTPPPSFDHHRRFAPTSNRG</sequence>
<reference evidence="2" key="1">
    <citation type="submission" date="2023-03" db="EMBL/GenBank/DDBJ databases">
        <title>Massive genome expansion in bonnet fungi (Mycena s.s.) driven by repeated elements and novel gene families across ecological guilds.</title>
        <authorList>
            <consortium name="Lawrence Berkeley National Laboratory"/>
            <person name="Harder C.B."/>
            <person name="Miyauchi S."/>
            <person name="Viragh M."/>
            <person name="Kuo A."/>
            <person name="Thoen E."/>
            <person name="Andreopoulos B."/>
            <person name="Lu D."/>
            <person name="Skrede I."/>
            <person name="Drula E."/>
            <person name="Henrissat B."/>
            <person name="Morin E."/>
            <person name="Kohler A."/>
            <person name="Barry K."/>
            <person name="LaButti K."/>
            <person name="Morin E."/>
            <person name="Salamov A."/>
            <person name="Lipzen A."/>
            <person name="Mereny Z."/>
            <person name="Hegedus B."/>
            <person name="Baldrian P."/>
            <person name="Stursova M."/>
            <person name="Weitz H."/>
            <person name="Taylor A."/>
            <person name="Grigoriev I.V."/>
            <person name="Nagy L.G."/>
            <person name="Martin F."/>
            <person name="Kauserud H."/>
        </authorList>
    </citation>
    <scope>NUCLEOTIDE SEQUENCE</scope>
    <source>
        <strain evidence="2">9284</strain>
    </source>
</reference>
<accession>A0AAD7AXI7</accession>
<proteinExistence type="predicted"/>
<dbReference type="AlphaFoldDB" id="A0AAD7AXI7"/>
<evidence type="ECO:0000256" key="1">
    <source>
        <dbReference type="SAM" id="MobiDB-lite"/>
    </source>
</evidence>
<keyword evidence="3" id="KW-1185">Reference proteome</keyword>
<dbReference type="Proteomes" id="UP001221142">
    <property type="component" value="Unassembled WGS sequence"/>
</dbReference>
<organism evidence="2 3">
    <name type="scientific">Roridomyces roridus</name>
    <dbReference type="NCBI Taxonomy" id="1738132"/>
    <lineage>
        <taxon>Eukaryota</taxon>
        <taxon>Fungi</taxon>
        <taxon>Dikarya</taxon>
        <taxon>Basidiomycota</taxon>
        <taxon>Agaricomycotina</taxon>
        <taxon>Agaricomycetes</taxon>
        <taxon>Agaricomycetidae</taxon>
        <taxon>Agaricales</taxon>
        <taxon>Marasmiineae</taxon>
        <taxon>Mycenaceae</taxon>
        <taxon>Roridomyces</taxon>
    </lineage>
</organism>
<dbReference type="EMBL" id="JARKIF010000197">
    <property type="protein sequence ID" value="KAJ7602836.1"/>
    <property type="molecule type" value="Genomic_DNA"/>
</dbReference>
<name>A0AAD7AXI7_9AGAR</name>
<evidence type="ECO:0000313" key="2">
    <source>
        <dbReference type="EMBL" id="KAJ7602836.1"/>
    </source>
</evidence>
<protein>
    <submittedName>
        <fullName evidence="2">Uncharacterized protein</fullName>
    </submittedName>
</protein>
<feature type="region of interest" description="Disordered" evidence="1">
    <location>
        <begin position="142"/>
        <end position="163"/>
    </location>
</feature>
<evidence type="ECO:0000313" key="3">
    <source>
        <dbReference type="Proteomes" id="UP001221142"/>
    </source>
</evidence>